<dbReference type="InterPro" id="IPR029045">
    <property type="entry name" value="ClpP/crotonase-like_dom_sf"/>
</dbReference>
<gene>
    <name evidence="3" type="ORF">E6K81_12305</name>
</gene>
<dbReference type="Proteomes" id="UP000319771">
    <property type="component" value="Unassembled WGS sequence"/>
</dbReference>
<protein>
    <submittedName>
        <fullName evidence="3">Enoyl-CoA hydratase</fullName>
    </submittedName>
</protein>
<proteinExistence type="inferred from homology"/>
<accession>A0A538U3S7</accession>
<dbReference type="Pfam" id="PF00378">
    <property type="entry name" value="ECH_1"/>
    <property type="match status" value="1"/>
</dbReference>
<dbReference type="SUPFAM" id="SSF52096">
    <property type="entry name" value="ClpP/crotonase"/>
    <property type="match status" value="1"/>
</dbReference>
<dbReference type="GO" id="GO:0006635">
    <property type="term" value="P:fatty acid beta-oxidation"/>
    <property type="evidence" value="ECO:0007669"/>
    <property type="project" value="TreeGrafter"/>
</dbReference>
<comment type="caution">
    <text evidence="3">The sequence shown here is derived from an EMBL/GenBank/DDBJ whole genome shotgun (WGS) entry which is preliminary data.</text>
</comment>
<evidence type="ECO:0000256" key="2">
    <source>
        <dbReference type="RuleBase" id="RU003707"/>
    </source>
</evidence>
<dbReference type="PANTHER" id="PTHR11941">
    <property type="entry name" value="ENOYL-COA HYDRATASE-RELATED"/>
    <property type="match status" value="1"/>
</dbReference>
<name>A0A538U3S7_UNCEI</name>
<dbReference type="EMBL" id="VBPB01000218">
    <property type="protein sequence ID" value="TMQ70547.1"/>
    <property type="molecule type" value="Genomic_DNA"/>
</dbReference>
<comment type="similarity">
    <text evidence="1 2">Belongs to the enoyl-CoA hydratase/isomerase family.</text>
</comment>
<dbReference type="InterPro" id="IPR001753">
    <property type="entry name" value="Enoyl-CoA_hydra/iso"/>
</dbReference>
<dbReference type="Gene3D" id="3.90.226.10">
    <property type="entry name" value="2-enoyl-CoA Hydratase, Chain A, domain 1"/>
    <property type="match status" value="1"/>
</dbReference>
<dbReference type="InterPro" id="IPR018376">
    <property type="entry name" value="Enoyl-CoA_hyd/isom_CS"/>
</dbReference>
<dbReference type="PANTHER" id="PTHR11941:SF133">
    <property type="entry name" value="1,2-EPOXYPHENYLACETYL-COA ISOMERASE"/>
    <property type="match status" value="1"/>
</dbReference>
<evidence type="ECO:0000256" key="1">
    <source>
        <dbReference type="ARBA" id="ARBA00005254"/>
    </source>
</evidence>
<evidence type="ECO:0000313" key="3">
    <source>
        <dbReference type="EMBL" id="TMQ70547.1"/>
    </source>
</evidence>
<dbReference type="AlphaFoldDB" id="A0A538U3S7"/>
<evidence type="ECO:0000313" key="4">
    <source>
        <dbReference type="Proteomes" id="UP000319771"/>
    </source>
</evidence>
<dbReference type="GO" id="GO:0003824">
    <property type="term" value="F:catalytic activity"/>
    <property type="evidence" value="ECO:0007669"/>
    <property type="project" value="InterPro"/>
</dbReference>
<dbReference type="PROSITE" id="PS00166">
    <property type="entry name" value="ENOYL_COA_HYDRATASE"/>
    <property type="match status" value="1"/>
</dbReference>
<dbReference type="CDD" id="cd06558">
    <property type="entry name" value="crotonase-like"/>
    <property type="match status" value="1"/>
</dbReference>
<sequence>MSDLILLAEADGVATLVLNRPEKLNAFSDDMREQLAAALETVAARPDVRVLVVTGAGRAFSAGGDVEHMVRLKERGVPYAEGLASLVEGGGRAIAALVALPFPTLAAVNGPAAGGGCNLALACDLRIASDRAGFGESFVRIGLHADWGGTYFLPRLVGTAKALELCWLGDLIDAPEALRIGLVNRVVPHDRLADETRALAARLAAAPQVSVRAAKRALRASAHRTLEECLAAETEAQAGCWASPDSTEGVRAFVAKRAAAFGTAGAAADLPSAAARQFE</sequence>
<reference evidence="3 4" key="1">
    <citation type="journal article" date="2019" name="Nat. Microbiol.">
        <title>Mediterranean grassland soil C-N compound turnover is dependent on rainfall and depth, and is mediated by genomically divergent microorganisms.</title>
        <authorList>
            <person name="Diamond S."/>
            <person name="Andeer P.F."/>
            <person name="Li Z."/>
            <person name="Crits-Christoph A."/>
            <person name="Burstein D."/>
            <person name="Anantharaman K."/>
            <person name="Lane K.R."/>
            <person name="Thomas B.C."/>
            <person name="Pan C."/>
            <person name="Northen T.R."/>
            <person name="Banfield J.F."/>
        </authorList>
    </citation>
    <scope>NUCLEOTIDE SEQUENCE [LARGE SCALE GENOMIC DNA]</scope>
    <source>
        <strain evidence="3">WS_11</strain>
    </source>
</reference>
<organism evidence="3 4">
    <name type="scientific">Eiseniibacteriota bacterium</name>
    <dbReference type="NCBI Taxonomy" id="2212470"/>
    <lineage>
        <taxon>Bacteria</taxon>
        <taxon>Candidatus Eiseniibacteriota</taxon>
    </lineage>
</organism>